<protein>
    <recommendedName>
        <fullName evidence="4">Kinase</fullName>
        <ecNumber evidence="4">2.7.-.-</ecNumber>
    </recommendedName>
</protein>
<evidence type="ECO:0000256" key="1">
    <source>
        <dbReference type="ARBA" id="ARBA00007374"/>
    </source>
</evidence>
<feature type="compositionally biased region" description="Basic and acidic residues" evidence="5">
    <location>
        <begin position="295"/>
        <end position="311"/>
    </location>
</feature>
<dbReference type="PANTHER" id="PTHR12400:SF21">
    <property type="entry name" value="KINASE"/>
    <property type="match status" value="1"/>
</dbReference>
<proteinExistence type="inferred from homology"/>
<dbReference type="SUPFAM" id="SSF56104">
    <property type="entry name" value="SAICAR synthase-like"/>
    <property type="match status" value="1"/>
</dbReference>
<dbReference type="GO" id="GO:0005737">
    <property type="term" value="C:cytoplasm"/>
    <property type="evidence" value="ECO:0007669"/>
    <property type="project" value="TreeGrafter"/>
</dbReference>
<dbReference type="Gene3D" id="3.30.470.160">
    <property type="entry name" value="Inositol polyphosphate kinase"/>
    <property type="match status" value="1"/>
</dbReference>
<accession>A0A210QZV4</accession>
<dbReference type="EMBL" id="NEDP02001107">
    <property type="protein sequence ID" value="OWF54284.1"/>
    <property type="molecule type" value="Genomic_DNA"/>
</dbReference>
<dbReference type="Proteomes" id="UP000242188">
    <property type="component" value="Unassembled WGS sequence"/>
</dbReference>
<evidence type="ECO:0000256" key="2">
    <source>
        <dbReference type="ARBA" id="ARBA00022679"/>
    </source>
</evidence>
<reference evidence="6 7" key="1">
    <citation type="journal article" date="2017" name="Nat. Ecol. Evol.">
        <title>Scallop genome provides insights into evolution of bilaterian karyotype and development.</title>
        <authorList>
            <person name="Wang S."/>
            <person name="Zhang J."/>
            <person name="Jiao W."/>
            <person name="Li J."/>
            <person name="Xun X."/>
            <person name="Sun Y."/>
            <person name="Guo X."/>
            <person name="Huan P."/>
            <person name="Dong B."/>
            <person name="Zhang L."/>
            <person name="Hu X."/>
            <person name="Sun X."/>
            <person name="Wang J."/>
            <person name="Zhao C."/>
            <person name="Wang Y."/>
            <person name="Wang D."/>
            <person name="Huang X."/>
            <person name="Wang R."/>
            <person name="Lv J."/>
            <person name="Li Y."/>
            <person name="Zhang Z."/>
            <person name="Liu B."/>
            <person name="Lu W."/>
            <person name="Hui Y."/>
            <person name="Liang J."/>
            <person name="Zhou Z."/>
            <person name="Hou R."/>
            <person name="Li X."/>
            <person name="Liu Y."/>
            <person name="Li H."/>
            <person name="Ning X."/>
            <person name="Lin Y."/>
            <person name="Zhao L."/>
            <person name="Xing Q."/>
            <person name="Dou J."/>
            <person name="Li Y."/>
            <person name="Mao J."/>
            <person name="Guo H."/>
            <person name="Dou H."/>
            <person name="Li T."/>
            <person name="Mu C."/>
            <person name="Jiang W."/>
            <person name="Fu Q."/>
            <person name="Fu X."/>
            <person name="Miao Y."/>
            <person name="Liu J."/>
            <person name="Yu Q."/>
            <person name="Li R."/>
            <person name="Liao H."/>
            <person name="Li X."/>
            <person name="Kong Y."/>
            <person name="Jiang Z."/>
            <person name="Chourrout D."/>
            <person name="Li R."/>
            <person name="Bao Z."/>
        </authorList>
    </citation>
    <scope>NUCLEOTIDE SEQUENCE [LARGE SCALE GENOMIC DNA]</scope>
    <source>
        <strain evidence="6 7">PY_sf001</strain>
    </source>
</reference>
<dbReference type="EC" id="2.7.-.-" evidence="4"/>
<keyword evidence="7" id="KW-1185">Reference proteome</keyword>
<dbReference type="AlphaFoldDB" id="A0A210QZV4"/>
<feature type="region of interest" description="Disordered" evidence="5">
    <location>
        <begin position="295"/>
        <end position="335"/>
    </location>
</feature>
<feature type="region of interest" description="Disordered" evidence="5">
    <location>
        <begin position="175"/>
        <end position="199"/>
    </location>
</feature>
<evidence type="ECO:0000256" key="5">
    <source>
        <dbReference type="SAM" id="MobiDB-lite"/>
    </source>
</evidence>
<gene>
    <name evidence="6" type="ORF">KP79_PYT19748</name>
</gene>
<name>A0A210QZV4_MIZYE</name>
<dbReference type="PANTHER" id="PTHR12400">
    <property type="entry name" value="INOSITOL POLYPHOSPHATE KINASE"/>
    <property type="match status" value="1"/>
</dbReference>
<dbReference type="STRING" id="6573.A0A210QZV4"/>
<evidence type="ECO:0000256" key="3">
    <source>
        <dbReference type="ARBA" id="ARBA00022777"/>
    </source>
</evidence>
<sequence length="396" mass="45349">MDEMIGCDWSTGATYEVIGIMITMGKDDIRVVEARPFIHQVGGRAVMLEITPETICKLYKEKEFQFYKHKPDYLKEFTPHYKGLVSIKCSQDGDIPMFHAEVPGCILQNTDYPNNIEKREEVKSGLDNWSLSRIHKEVKYKGLCSSSDKHDYTMLGNLVGSLRMPCILDLKIGTQQTGDDTTEEERRVREDRSANSTSGTMGIRLSGMHMYEAETNTYLSHNKHHGWTLDDAGLRQELRRFFHNSCVLNVRDITRIINKLRRLHRILSIQDKFYFFGSSLLLFYDGYLNNDHCSDHSKEGTTPSEKFDQSEKGLNVDQPTSSDEKDKRKNEGEGLNSVHLPECEYDTSTADVRLIDFGRTVLKSDMKEHSYGTQFEEGILFGLVNLIDILQSIADN</sequence>
<dbReference type="Pfam" id="PF03770">
    <property type="entry name" value="IPK"/>
    <property type="match status" value="1"/>
</dbReference>
<comment type="caution">
    <text evidence="6">The sequence shown here is derived from an EMBL/GenBank/DDBJ whole genome shotgun (WGS) entry which is preliminary data.</text>
</comment>
<dbReference type="OrthoDB" id="5958943at2759"/>
<evidence type="ECO:0000256" key="4">
    <source>
        <dbReference type="RuleBase" id="RU363090"/>
    </source>
</evidence>
<dbReference type="InterPro" id="IPR038286">
    <property type="entry name" value="IPK_sf"/>
</dbReference>
<feature type="compositionally biased region" description="Basic and acidic residues" evidence="5">
    <location>
        <begin position="184"/>
        <end position="193"/>
    </location>
</feature>
<feature type="compositionally biased region" description="Basic and acidic residues" evidence="5">
    <location>
        <begin position="322"/>
        <end position="332"/>
    </location>
</feature>
<keyword evidence="2 4" id="KW-0808">Transferase</keyword>
<dbReference type="InterPro" id="IPR005522">
    <property type="entry name" value="IPK"/>
</dbReference>
<comment type="similarity">
    <text evidence="1 4">Belongs to the inositol phosphokinase (IPK) family.</text>
</comment>
<dbReference type="GO" id="GO:0032958">
    <property type="term" value="P:inositol phosphate biosynthetic process"/>
    <property type="evidence" value="ECO:0007669"/>
    <property type="project" value="InterPro"/>
</dbReference>
<dbReference type="GO" id="GO:0046854">
    <property type="term" value="P:phosphatidylinositol phosphate biosynthetic process"/>
    <property type="evidence" value="ECO:0007669"/>
    <property type="project" value="TreeGrafter"/>
</dbReference>
<organism evidence="6 7">
    <name type="scientific">Mizuhopecten yessoensis</name>
    <name type="common">Japanese scallop</name>
    <name type="synonym">Patinopecten yessoensis</name>
    <dbReference type="NCBI Taxonomy" id="6573"/>
    <lineage>
        <taxon>Eukaryota</taxon>
        <taxon>Metazoa</taxon>
        <taxon>Spiralia</taxon>
        <taxon>Lophotrochozoa</taxon>
        <taxon>Mollusca</taxon>
        <taxon>Bivalvia</taxon>
        <taxon>Autobranchia</taxon>
        <taxon>Pteriomorphia</taxon>
        <taxon>Pectinida</taxon>
        <taxon>Pectinoidea</taxon>
        <taxon>Pectinidae</taxon>
        <taxon>Mizuhopecten</taxon>
    </lineage>
</organism>
<evidence type="ECO:0000313" key="7">
    <source>
        <dbReference type="Proteomes" id="UP000242188"/>
    </source>
</evidence>
<evidence type="ECO:0000313" key="6">
    <source>
        <dbReference type="EMBL" id="OWF54284.1"/>
    </source>
</evidence>
<keyword evidence="3 4" id="KW-0418">Kinase</keyword>
<dbReference type="GO" id="GO:0005634">
    <property type="term" value="C:nucleus"/>
    <property type="evidence" value="ECO:0007669"/>
    <property type="project" value="TreeGrafter"/>
</dbReference>
<dbReference type="GO" id="GO:0000828">
    <property type="term" value="F:inositol hexakisphosphate kinase activity"/>
    <property type="evidence" value="ECO:0007669"/>
    <property type="project" value="TreeGrafter"/>
</dbReference>